<dbReference type="RefSeq" id="WP_066514408.1">
    <property type="nucleotide sequence ID" value="NZ_AP017655.1"/>
</dbReference>
<dbReference type="Pfam" id="PF01713">
    <property type="entry name" value="Smr"/>
    <property type="match status" value="1"/>
</dbReference>
<evidence type="ECO:0000259" key="2">
    <source>
        <dbReference type="PROSITE" id="PS50828"/>
    </source>
</evidence>
<dbReference type="PROSITE" id="PS50828">
    <property type="entry name" value="SMR"/>
    <property type="match status" value="1"/>
</dbReference>
<feature type="domain" description="Smr" evidence="2">
    <location>
        <begin position="86"/>
        <end position="175"/>
    </location>
</feature>
<keyword evidence="4" id="KW-1185">Reference proteome</keyword>
<dbReference type="EMBL" id="AP017655">
    <property type="protein sequence ID" value="BAV66095.1"/>
    <property type="molecule type" value="Genomic_DNA"/>
</dbReference>
<dbReference type="PANTHER" id="PTHR35562">
    <property type="entry name" value="DNA ENDONUCLEASE SMRA-RELATED"/>
    <property type="match status" value="1"/>
</dbReference>
<evidence type="ECO:0000256" key="1">
    <source>
        <dbReference type="SAM" id="MobiDB-lite"/>
    </source>
</evidence>
<dbReference type="InterPro" id="IPR002625">
    <property type="entry name" value="Smr_dom"/>
</dbReference>
<dbReference type="AlphaFoldDB" id="A0A1E1F6F1"/>
<evidence type="ECO:0000313" key="4">
    <source>
        <dbReference type="Proteomes" id="UP000218272"/>
    </source>
</evidence>
<evidence type="ECO:0000313" key="3">
    <source>
        <dbReference type="EMBL" id="BAV66095.1"/>
    </source>
</evidence>
<organism evidence="3 4">
    <name type="scientific">Sphingobium cloacae</name>
    <dbReference type="NCBI Taxonomy" id="120107"/>
    <lineage>
        <taxon>Bacteria</taxon>
        <taxon>Pseudomonadati</taxon>
        <taxon>Pseudomonadota</taxon>
        <taxon>Alphaproteobacteria</taxon>
        <taxon>Sphingomonadales</taxon>
        <taxon>Sphingomonadaceae</taxon>
        <taxon>Sphingobium</taxon>
    </lineage>
</organism>
<dbReference type="InterPro" id="IPR036063">
    <property type="entry name" value="Smr_dom_sf"/>
</dbReference>
<dbReference type="PANTHER" id="PTHR35562:SF2">
    <property type="entry name" value="DNA ENDONUCLEASE SMRA-RELATED"/>
    <property type="match status" value="1"/>
</dbReference>
<dbReference type="SUPFAM" id="SSF160443">
    <property type="entry name" value="SMR domain-like"/>
    <property type="match status" value="1"/>
</dbReference>
<dbReference type="OrthoDB" id="7165597at2"/>
<sequence>MARRSLSPEEQALWAALTRSVKPIRAAPRLPVPAAAPMKQPVEPRRLTPSPDLPFVPQAARSPATILDSGWERRIRSGNLVPDMTIDLHGHTLASAHARLGQALALGLAQGARILLVITGKPPKTRASGGTPRRGAIRGEIGHWLETGAHADRIASVRAAHPRHGGDGALYVILRRSR</sequence>
<feature type="region of interest" description="Disordered" evidence="1">
    <location>
        <begin position="35"/>
        <end position="57"/>
    </location>
</feature>
<gene>
    <name evidence="3" type="ORF">SCLO_1030550</name>
</gene>
<proteinExistence type="predicted"/>
<dbReference type="Proteomes" id="UP000218272">
    <property type="component" value="Chromosome SCLO_1"/>
</dbReference>
<name>A0A1E1F6F1_9SPHN</name>
<protein>
    <submittedName>
        <fullName evidence="3">Smr protein/MutS2</fullName>
    </submittedName>
</protein>
<reference evidence="3 4" key="1">
    <citation type="submission" date="2016-10" db="EMBL/GenBank/DDBJ databases">
        <title>Complete Genome Sequence of the Nonylphenol-Degrading Bacterium Sphingobium cloacae JCM 10874T.</title>
        <authorList>
            <person name="Ootsuka M."/>
            <person name="Nishizawa T."/>
            <person name="Ohta H."/>
        </authorList>
    </citation>
    <scope>NUCLEOTIDE SEQUENCE [LARGE SCALE GENOMIC DNA]</scope>
    <source>
        <strain evidence="3 4">JCM 10874</strain>
    </source>
</reference>
<dbReference type="Gene3D" id="3.30.1370.110">
    <property type="match status" value="1"/>
</dbReference>
<accession>A0A1E1F6F1</accession>
<dbReference type="KEGG" id="sclo:SCLO_1030550"/>